<dbReference type="HOGENOM" id="CLU_027308_0_0_1"/>
<dbReference type="Proteomes" id="UP000019132">
    <property type="component" value="Unassembled WGS sequence"/>
</dbReference>
<keyword evidence="2" id="KW-0732">Signal</keyword>
<evidence type="ECO:0000313" key="4">
    <source>
        <dbReference type="Proteomes" id="UP000019132"/>
    </source>
</evidence>
<reference evidence="3" key="3">
    <citation type="submission" date="2015-02" db="UniProtKB">
        <authorList>
            <consortium name="EnsemblProtists"/>
        </authorList>
    </citation>
    <scope>IDENTIFICATION</scope>
    <source>
        <strain evidence="3">DAOM BR144</strain>
    </source>
</reference>
<reference evidence="4" key="2">
    <citation type="submission" date="2010-04" db="EMBL/GenBank/DDBJ databases">
        <authorList>
            <person name="Buell R."/>
            <person name="Hamilton J."/>
            <person name="Hostetler J."/>
        </authorList>
    </citation>
    <scope>NUCLEOTIDE SEQUENCE [LARGE SCALE GENOMIC DNA]</scope>
    <source>
        <strain evidence="4">DAOM:BR144</strain>
    </source>
</reference>
<dbReference type="AlphaFoldDB" id="K3WKB0"/>
<feature type="region of interest" description="Disordered" evidence="1">
    <location>
        <begin position="143"/>
        <end position="187"/>
    </location>
</feature>
<name>K3WKB0_GLOUD</name>
<evidence type="ECO:0000313" key="3">
    <source>
        <dbReference type="EnsemblProtists" id="PYU1_T005402"/>
    </source>
</evidence>
<dbReference type="eggNOG" id="KOG2160">
    <property type="taxonomic scope" value="Eukaryota"/>
</dbReference>
<evidence type="ECO:0008006" key="5">
    <source>
        <dbReference type="Google" id="ProtNLM"/>
    </source>
</evidence>
<keyword evidence="4" id="KW-1185">Reference proteome</keyword>
<dbReference type="PANTHER" id="PTHR19316">
    <property type="entry name" value="PROTEIN FOLDING REGULATOR"/>
    <property type="match status" value="1"/>
</dbReference>
<proteinExistence type="predicted"/>
<dbReference type="PANTHER" id="PTHR19316:SF18">
    <property type="entry name" value="HSP70-BINDING PROTEIN 1"/>
    <property type="match status" value="1"/>
</dbReference>
<accession>K3WKB0</accession>
<sequence length="526" mass="58150">MKSKPRMLMTMVLLVLLALVGATSVAASAANGGGLVVVEQSDEVDALAPAAVAENTKSAAPQTTQERVPEFVATDEWKEILPGQGIPRGLHVRMNLETGKKEAKLMDPTDVEVDESMRSVVVEQDATVTIATDVSGEIDTVVSKKEPASHDGSILPIDNTGAQEKEEEQSAEASGENADEAPPARWEPAWNHEKIYEVLQALPEPPTLDGMDIYEAHAKLSKEEFRKQIITLWKQRQKDLKDAMDTMQDDAKYLGKLLEQFRDAEQEGNTDEQLNVLEVLEWEVQDLDKTHIFHFIGGFDIISGYLNSTNLRVRAGASWVIGTASKSYRDGQNWAIDAGALPKLIQSLALDAAQNDDPKAVFEVKKKALYALSSLVLFNDRGQRLFLLHNGLERLAGLFDGTHPKNVQLKVALLIHDLLLETTDSTEAPKDRASLQQIQESLKSIEWCARLSSFFLNNATQLRQRQALEVMGAMRNQLPSCQETFQAAGVKQVVDVVATSFAQDEDLDEEEKQELLAFVNDFLGFL</sequence>
<feature type="chain" id="PRO_5003868011" description="Nucleotide exchange factor Fes1 domain-containing protein" evidence="2">
    <location>
        <begin position="23"/>
        <end position="526"/>
    </location>
</feature>
<dbReference type="InterPro" id="IPR016024">
    <property type="entry name" value="ARM-type_fold"/>
</dbReference>
<evidence type="ECO:0000256" key="2">
    <source>
        <dbReference type="SAM" id="SignalP"/>
    </source>
</evidence>
<reference evidence="4" key="1">
    <citation type="journal article" date="2010" name="Genome Biol.">
        <title>Genome sequence of the necrotrophic plant pathogen Pythium ultimum reveals original pathogenicity mechanisms and effector repertoire.</title>
        <authorList>
            <person name="Levesque C.A."/>
            <person name="Brouwer H."/>
            <person name="Cano L."/>
            <person name="Hamilton J.P."/>
            <person name="Holt C."/>
            <person name="Huitema E."/>
            <person name="Raffaele S."/>
            <person name="Robideau G.P."/>
            <person name="Thines M."/>
            <person name="Win J."/>
            <person name="Zerillo M.M."/>
            <person name="Beakes G.W."/>
            <person name="Boore J.L."/>
            <person name="Busam D."/>
            <person name="Dumas B."/>
            <person name="Ferriera S."/>
            <person name="Fuerstenberg S.I."/>
            <person name="Gachon C.M."/>
            <person name="Gaulin E."/>
            <person name="Govers F."/>
            <person name="Grenville-Briggs L."/>
            <person name="Horner N."/>
            <person name="Hostetler J."/>
            <person name="Jiang R.H."/>
            <person name="Johnson J."/>
            <person name="Krajaejun T."/>
            <person name="Lin H."/>
            <person name="Meijer H.J."/>
            <person name="Moore B."/>
            <person name="Morris P."/>
            <person name="Phuntmart V."/>
            <person name="Puiu D."/>
            <person name="Shetty J."/>
            <person name="Stajich J.E."/>
            <person name="Tripathy S."/>
            <person name="Wawra S."/>
            <person name="van West P."/>
            <person name="Whitty B.R."/>
            <person name="Coutinho P.M."/>
            <person name="Henrissat B."/>
            <person name="Martin F."/>
            <person name="Thomas P.D."/>
            <person name="Tyler B.M."/>
            <person name="De Vries R.P."/>
            <person name="Kamoun S."/>
            <person name="Yandell M."/>
            <person name="Tisserat N."/>
            <person name="Buell C.R."/>
        </authorList>
    </citation>
    <scope>NUCLEOTIDE SEQUENCE</scope>
    <source>
        <strain evidence="4">DAOM:BR144</strain>
    </source>
</reference>
<feature type="signal peptide" evidence="2">
    <location>
        <begin position="1"/>
        <end position="22"/>
    </location>
</feature>
<organism evidence="3 4">
    <name type="scientific">Globisporangium ultimum (strain ATCC 200006 / CBS 805.95 / DAOM BR144)</name>
    <name type="common">Pythium ultimum</name>
    <dbReference type="NCBI Taxonomy" id="431595"/>
    <lineage>
        <taxon>Eukaryota</taxon>
        <taxon>Sar</taxon>
        <taxon>Stramenopiles</taxon>
        <taxon>Oomycota</taxon>
        <taxon>Peronosporomycetes</taxon>
        <taxon>Pythiales</taxon>
        <taxon>Pythiaceae</taxon>
        <taxon>Globisporangium</taxon>
    </lineage>
</organism>
<dbReference type="EMBL" id="GL376633">
    <property type="status" value="NOT_ANNOTATED_CDS"/>
    <property type="molecule type" value="Genomic_DNA"/>
</dbReference>
<dbReference type="STRING" id="431595.K3WKB0"/>
<dbReference type="OMA" id="QIMAMAV"/>
<dbReference type="InParanoid" id="K3WKB0"/>
<evidence type="ECO:0000256" key="1">
    <source>
        <dbReference type="SAM" id="MobiDB-lite"/>
    </source>
</evidence>
<dbReference type="GO" id="GO:0000774">
    <property type="term" value="F:adenyl-nucleotide exchange factor activity"/>
    <property type="evidence" value="ECO:0007669"/>
    <property type="project" value="TreeGrafter"/>
</dbReference>
<protein>
    <recommendedName>
        <fullName evidence="5">Nucleotide exchange factor Fes1 domain-containing protein</fullName>
    </recommendedName>
</protein>
<dbReference type="EnsemblProtists" id="PYU1_T005402">
    <property type="protein sequence ID" value="PYU1_T005402"/>
    <property type="gene ID" value="PYU1_G005391"/>
</dbReference>
<dbReference type="InterPro" id="IPR050693">
    <property type="entry name" value="Hsp70_NEF-Inhibitors"/>
</dbReference>
<dbReference type="SUPFAM" id="SSF48371">
    <property type="entry name" value="ARM repeat"/>
    <property type="match status" value="1"/>
</dbReference>
<dbReference type="VEuPathDB" id="FungiDB:PYU1_G005391"/>
<dbReference type="GO" id="GO:0005783">
    <property type="term" value="C:endoplasmic reticulum"/>
    <property type="evidence" value="ECO:0007669"/>
    <property type="project" value="TreeGrafter"/>
</dbReference>
<dbReference type="Gene3D" id="1.25.10.10">
    <property type="entry name" value="Leucine-rich Repeat Variant"/>
    <property type="match status" value="1"/>
</dbReference>
<dbReference type="InterPro" id="IPR011989">
    <property type="entry name" value="ARM-like"/>
</dbReference>